<dbReference type="InterPro" id="IPR007138">
    <property type="entry name" value="ABM_dom"/>
</dbReference>
<dbReference type="SUPFAM" id="SSF54909">
    <property type="entry name" value="Dimeric alpha+beta barrel"/>
    <property type="match status" value="1"/>
</dbReference>
<accession>A0A919V3Y1</accession>
<keyword evidence="2" id="KW-0472">Membrane</keyword>
<feature type="compositionally biased region" description="Gly residues" evidence="1">
    <location>
        <begin position="324"/>
        <end position="367"/>
    </location>
</feature>
<dbReference type="EMBL" id="BOOU01000095">
    <property type="protein sequence ID" value="GII81312.1"/>
    <property type="molecule type" value="Genomic_DNA"/>
</dbReference>
<reference evidence="4" key="1">
    <citation type="submission" date="2021-01" db="EMBL/GenBank/DDBJ databases">
        <title>Whole genome shotgun sequence of Sphaerisporangium rufum NBRC 109079.</title>
        <authorList>
            <person name="Komaki H."/>
            <person name="Tamura T."/>
        </authorList>
    </citation>
    <scope>NUCLEOTIDE SEQUENCE</scope>
    <source>
        <strain evidence="4">NBRC 109079</strain>
    </source>
</reference>
<dbReference type="AlphaFoldDB" id="A0A919V3Y1"/>
<feature type="region of interest" description="Disordered" evidence="1">
    <location>
        <begin position="324"/>
        <end position="380"/>
    </location>
</feature>
<dbReference type="Pfam" id="PF03992">
    <property type="entry name" value="ABM"/>
    <property type="match status" value="1"/>
</dbReference>
<evidence type="ECO:0000256" key="2">
    <source>
        <dbReference type="SAM" id="Phobius"/>
    </source>
</evidence>
<comment type="caution">
    <text evidence="4">The sequence shown here is derived from an EMBL/GenBank/DDBJ whole genome shotgun (WGS) entry which is preliminary data.</text>
</comment>
<evidence type="ECO:0000313" key="5">
    <source>
        <dbReference type="Proteomes" id="UP000655287"/>
    </source>
</evidence>
<feature type="transmembrane region" description="Helical" evidence="2">
    <location>
        <begin position="70"/>
        <end position="89"/>
    </location>
</feature>
<feature type="transmembrane region" description="Helical" evidence="2">
    <location>
        <begin position="96"/>
        <end position="115"/>
    </location>
</feature>
<proteinExistence type="predicted"/>
<dbReference type="Gene3D" id="3.30.70.100">
    <property type="match status" value="1"/>
</dbReference>
<keyword evidence="2" id="KW-1133">Transmembrane helix</keyword>
<feature type="region of interest" description="Disordered" evidence="1">
    <location>
        <begin position="225"/>
        <end position="309"/>
    </location>
</feature>
<sequence length="553" mass="57901">MGALVAVTAFAGALFAAITTGILAGRLRDQRTGWLISWTVTTTALCLALGAVAIGHLVGFGPATFRVYQIAGAFLAPFWLAIGMIFLLARRTGAKLATWLFGGALTVITVVIMVLDPVSRPEKFGKEMPLGDVHWTIIPSSLLNAAHALTYLIVIGCLIVAVLRWRSGDDSDADNMHAGVVLAPTGLALVGTVRFAIPGVFAALVLIFMIGAVWYAVARPLAPYDEERDGGEDDWEEEPPPRRPAPEPRTAVHTGPYPAATTAAASPLPPPPRRSGLGDLVAEYRAGDRSEPDLAARAGTPGGYGDPRGMDPRTGAVLGDPGDFGGPHTGEGFGGPGDLGGPRTGEGFGGRGDLGGPHTGEGFGGPRTGQFMGPDAAAGHSGVRGPFDPVGRPYQNGAPAADDPSMPATGVLFSGAEAMRHFGPGADLPVAGRRRADAGGSVRPSPAIYGLLTVFTLIDGSGEAFDRLAEETVEAVRGSEPDTLLFICHSVKSAPLQRIVYEIYRDEVAYTEHQRQAHMERFARERVAHVLAANVIELDVNAAKVVPLPTRMI</sequence>
<evidence type="ECO:0000313" key="4">
    <source>
        <dbReference type="EMBL" id="GII81312.1"/>
    </source>
</evidence>
<feature type="compositionally biased region" description="Basic and acidic residues" evidence="1">
    <location>
        <begin position="285"/>
        <end position="294"/>
    </location>
</feature>
<protein>
    <recommendedName>
        <fullName evidence="3">ABM domain-containing protein</fullName>
    </recommendedName>
</protein>
<dbReference type="Proteomes" id="UP000655287">
    <property type="component" value="Unassembled WGS sequence"/>
</dbReference>
<feature type="transmembrane region" description="Helical" evidence="2">
    <location>
        <begin position="36"/>
        <end position="58"/>
    </location>
</feature>
<evidence type="ECO:0000259" key="3">
    <source>
        <dbReference type="Pfam" id="PF03992"/>
    </source>
</evidence>
<evidence type="ECO:0000256" key="1">
    <source>
        <dbReference type="SAM" id="MobiDB-lite"/>
    </source>
</evidence>
<keyword evidence="5" id="KW-1185">Reference proteome</keyword>
<dbReference type="RefSeq" id="WP_203993389.1">
    <property type="nucleotide sequence ID" value="NZ_BOOU01000095.1"/>
</dbReference>
<feature type="compositionally biased region" description="Acidic residues" evidence="1">
    <location>
        <begin position="225"/>
        <end position="238"/>
    </location>
</feature>
<feature type="transmembrane region" description="Helical" evidence="2">
    <location>
        <begin position="199"/>
        <end position="218"/>
    </location>
</feature>
<organism evidence="4 5">
    <name type="scientific">Sphaerisporangium rufum</name>
    <dbReference type="NCBI Taxonomy" id="1381558"/>
    <lineage>
        <taxon>Bacteria</taxon>
        <taxon>Bacillati</taxon>
        <taxon>Actinomycetota</taxon>
        <taxon>Actinomycetes</taxon>
        <taxon>Streptosporangiales</taxon>
        <taxon>Streptosporangiaceae</taxon>
        <taxon>Sphaerisporangium</taxon>
    </lineage>
</organism>
<feature type="transmembrane region" description="Helical" evidence="2">
    <location>
        <begin position="6"/>
        <end position="24"/>
    </location>
</feature>
<gene>
    <name evidence="4" type="ORF">Sru01_62940</name>
</gene>
<name>A0A919V3Y1_9ACTN</name>
<dbReference type="InterPro" id="IPR011008">
    <property type="entry name" value="Dimeric_a/b-barrel"/>
</dbReference>
<feature type="transmembrane region" description="Helical" evidence="2">
    <location>
        <begin position="135"/>
        <end position="163"/>
    </location>
</feature>
<feature type="domain" description="ABM" evidence="3">
    <location>
        <begin position="452"/>
        <end position="524"/>
    </location>
</feature>
<keyword evidence="2" id="KW-0812">Transmembrane</keyword>